<gene>
    <name evidence="1" type="ORF">H9K76_22395</name>
</gene>
<dbReference type="EMBL" id="CP060714">
    <property type="protein sequence ID" value="QNN57177.1"/>
    <property type="molecule type" value="Genomic_DNA"/>
</dbReference>
<evidence type="ECO:0000313" key="2">
    <source>
        <dbReference type="Proteomes" id="UP000515811"/>
    </source>
</evidence>
<name>A0A7G9RNK2_9BURK</name>
<reference evidence="1 2" key="1">
    <citation type="submission" date="2020-08" db="EMBL/GenBank/DDBJ databases">
        <title>Genome sequence of Diaphorobacter ruginosibacter DSM 27467T.</title>
        <authorList>
            <person name="Hyun D.-W."/>
            <person name="Bae J.-W."/>
        </authorList>
    </citation>
    <scope>NUCLEOTIDE SEQUENCE [LARGE SCALE GENOMIC DNA]</scope>
    <source>
        <strain evidence="1 2">DSM 27467</strain>
    </source>
</reference>
<evidence type="ECO:0000313" key="1">
    <source>
        <dbReference type="EMBL" id="QNN57177.1"/>
    </source>
</evidence>
<sequence>MASVLPPAAQWRMKYRRVFIIHPRGAAHFGHENGCRYLKDWHCGWGEA</sequence>
<dbReference type="RefSeq" id="WP_187597442.1">
    <property type="nucleotide sequence ID" value="NZ_CP060714.1"/>
</dbReference>
<dbReference type="AlphaFoldDB" id="A0A7G9RNK2"/>
<protein>
    <submittedName>
        <fullName evidence="1">Uncharacterized protein</fullName>
    </submittedName>
</protein>
<dbReference type="KEGG" id="drg:H9K76_22395"/>
<dbReference type="Proteomes" id="UP000515811">
    <property type="component" value="Chromosome"/>
</dbReference>
<keyword evidence="2" id="KW-1185">Reference proteome</keyword>
<accession>A0A7G9RNK2</accession>
<proteinExistence type="predicted"/>
<organism evidence="1 2">
    <name type="scientific">Diaphorobacter ruginosibacter</name>
    <dbReference type="NCBI Taxonomy" id="1715720"/>
    <lineage>
        <taxon>Bacteria</taxon>
        <taxon>Pseudomonadati</taxon>
        <taxon>Pseudomonadota</taxon>
        <taxon>Betaproteobacteria</taxon>
        <taxon>Burkholderiales</taxon>
        <taxon>Comamonadaceae</taxon>
        <taxon>Diaphorobacter</taxon>
    </lineage>
</organism>